<dbReference type="Proteomes" id="UP000296049">
    <property type="component" value="Unassembled WGS sequence"/>
</dbReference>
<reference evidence="3" key="1">
    <citation type="journal article" date="2013" name="Nat. Genet.">
        <title>The duck genome and transcriptome provide insight into an avian influenza virus reservoir species.</title>
        <authorList>
            <person name="Huang Y."/>
            <person name="Li Y."/>
            <person name="Burt D.W."/>
            <person name="Chen H."/>
            <person name="Zhang Y."/>
            <person name="Qian W."/>
            <person name="Kim H."/>
            <person name="Gan S."/>
            <person name="Zhao Y."/>
            <person name="Li J."/>
            <person name="Yi K."/>
            <person name="Feng H."/>
            <person name="Zhu P."/>
            <person name="Li B."/>
            <person name="Liu Q."/>
            <person name="Fairley S."/>
            <person name="Magor K.E."/>
            <person name="Du Z."/>
            <person name="Hu X."/>
            <person name="Goodman L."/>
            <person name="Tafer H."/>
            <person name="Vignal A."/>
            <person name="Lee T."/>
            <person name="Kim K.W."/>
            <person name="Sheng Z."/>
            <person name="An Y."/>
            <person name="Searle S."/>
            <person name="Herrero J."/>
            <person name="Groenen M.A."/>
            <person name="Crooijmans R.P."/>
            <person name="Faraut T."/>
            <person name="Cai Q."/>
            <person name="Webster R.G."/>
            <person name="Aldridge J.R."/>
            <person name="Warren W.C."/>
            <person name="Bartschat S."/>
            <person name="Kehr S."/>
            <person name="Marz M."/>
            <person name="Stadler P.F."/>
            <person name="Smith J."/>
            <person name="Kraus R.H."/>
            <person name="Zhao Y."/>
            <person name="Ren L."/>
            <person name="Fei J."/>
            <person name="Morisson M."/>
            <person name="Kaiser P."/>
            <person name="Griffin D.K."/>
            <person name="Rao M."/>
            <person name="Pitel F."/>
            <person name="Wang J."/>
            <person name="Li N."/>
        </authorList>
    </citation>
    <scope>NUCLEOTIDE SEQUENCE [LARGE SCALE GENOMIC DNA]</scope>
</reference>
<dbReference type="AlphaFoldDB" id="R0LCD2"/>
<feature type="compositionally biased region" description="Basic residues" evidence="1">
    <location>
        <begin position="165"/>
        <end position="180"/>
    </location>
</feature>
<organism evidence="2 3">
    <name type="scientific">Anas platyrhynchos</name>
    <name type="common">Mallard</name>
    <name type="synonym">Anas boschas</name>
    <dbReference type="NCBI Taxonomy" id="8839"/>
    <lineage>
        <taxon>Eukaryota</taxon>
        <taxon>Metazoa</taxon>
        <taxon>Chordata</taxon>
        <taxon>Craniata</taxon>
        <taxon>Vertebrata</taxon>
        <taxon>Euteleostomi</taxon>
        <taxon>Archelosauria</taxon>
        <taxon>Archosauria</taxon>
        <taxon>Dinosauria</taxon>
        <taxon>Saurischia</taxon>
        <taxon>Theropoda</taxon>
        <taxon>Coelurosauria</taxon>
        <taxon>Aves</taxon>
        <taxon>Neognathae</taxon>
        <taxon>Galloanserae</taxon>
        <taxon>Anseriformes</taxon>
        <taxon>Anatidae</taxon>
        <taxon>Anatinae</taxon>
        <taxon>Anas</taxon>
    </lineage>
</organism>
<protein>
    <submittedName>
        <fullName evidence="2">Uncharacterized protein</fullName>
    </submittedName>
</protein>
<evidence type="ECO:0000313" key="3">
    <source>
        <dbReference type="Proteomes" id="UP000296049"/>
    </source>
</evidence>
<dbReference type="EMBL" id="KB743583">
    <property type="protein sequence ID" value="EOA97907.1"/>
    <property type="molecule type" value="Genomic_DNA"/>
</dbReference>
<feature type="region of interest" description="Disordered" evidence="1">
    <location>
        <begin position="30"/>
        <end position="61"/>
    </location>
</feature>
<feature type="compositionally biased region" description="Basic and acidic residues" evidence="1">
    <location>
        <begin position="94"/>
        <end position="116"/>
    </location>
</feature>
<evidence type="ECO:0000313" key="2">
    <source>
        <dbReference type="EMBL" id="EOA97907.1"/>
    </source>
</evidence>
<evidence type="ECO:0000256" key="1">
    <source>
        <dbReference type="SAM" id="MobiDB-lite"/>
    </source>
</evidence>
<sequence>MKDDGEMESVPMRAERGVNQFSLAKQRCRGNTGALINEPSTWKLNNSTAKQPPHAAQESKPSWVPSEYLLMLLRIASPIPKVPLPPFLHSNPDAVRDDRGGQERAQRRVRGGERHQNGQLRSQRTGSTVDLRADETKQSEAFPTRWLKSRDGATARVPSLESREAKKRRDSHRRPRKKCKADKLHYKEENQASVSCAEQLGAMEQLSAQIAEQRGHPPYPLLRAPSRSSARLEASPRLGAGFIQFYFNVATAASPVQEEAAGGTNETQAVRSALGCFHDPRGVCVKSFRNGCCLTMKAKGKSIETVPGRRDVQETMSSPLFELYRSRQLHQTRSRVAEVSGKIILQVQQSQMPHLMDQNLKWLEFSLESQDIAVKSICGTQYSSAFADSSSNISARCSADVKKLLLQSLDPFIQHPKGSLCSLHTAFRLPAEQEQAQARLNPQPAKLGELALALSLFKAQLSNPGVTEVCSLTCSRRGRGRMSKRNENGVQGRAMHKGQSVKQTASKLASRQQNLAVMQRSANAAVITLIAMLTQRAVTVLSSITDSLCEVVVTANKACTTSLTAWERSLLDASCSQAWAWQRQLLVDLQCLRHGSCREALLVSRTPPCFSVLW</sequence>
<feature type="compositionally biased region" description="Polar residues" evidence="1">
    <location>
        <begin position="117"/>
        <end position="128"/>
    </location>
</feature>
<keyword evidence="3" id="KW-1185">Reference proteome</keyword>
<feature type="compositionally biased region" description="Polar residues" evidence="1">
    <location>
        <begin position="38"/>
        <end position="50"/>
    </location>
</feature>
<name>R0LCD2_ANAPL</name>
<gene>
    <name evidence="2" type="ORF">Anapl_15265</name>
</gene>
<proteinExistence type="predicted"/>
<feature type="region of interest" description="Disordered" evidence="1">
    <location>
        <begin position="90"/>
        <end position="180"/>
    </location>
</feature>
<accession>R0LCD2</accession>